<dbReference type="Proteomes" id="UP000235388">
    <property type="component" value="Unassembled WGS sequence"/>
</dbReference>
<evidence type="ECO:0000313" key="1">
    <source>
        <dbReference type="EMBL" id="PLW52556.1"/>
    </source>
</evidence>
<protein>
    <recommendedName>
        <fullName evidence="3">DUF4219 domain-containing protein</fullName>
    </recommendedName>
</protein>
<organism evidence="1 2">
    <name type="scientific">Puccinia coronata f. sp. avenae</name>
    <dbReference type="NCBI Taxonomy" id="200324"/>
    <lineage>
        <taxon>Eukaryota</taxon>
        <taxon>Fungi</taxon>
        <taxon>Dikarya</taxon>
        <taxon>Basidiomycota</taxon>
        <taxon>Pucciniomycotina</taxon>
        <taxon>Pucciniomycetes</taxon>
        <taxon>Pucciniales</taxon>
        <taxon>Pucciniaceae</taxon>
        <taxon>Puccinia</taxon>
    </lineage>
</organism>
<dbReference type="EMBL" id="PGCJ01000079">
    <property type="protein sequence ID" value="PLW52556.1"/>
    <property type="molecule type" value="Genomic_DNA"/>
</dbReference>
<dbReference type="AlphaFoldDB" id="A0A2N5VRG3"/>
<keyword evidence="2" id="KW-1185">Reference proteome</keyword>
<proteinExistence type="predicted"/>
<name>A0A2N5VRG3_9BASI</name>
<evidence type="ECO:0000313" key="2">
    <source>
        <dbReference type="Proteomes" id="UP000235388"/>
    </source>
</evidence>
<reference evidence="1 2" key="1">
    <citation type="submission" date="2017-11" db="EMBL/GenBank/DDBJ databases">
        <title>De novo assembly and phasing of dikaryotic genomes from two isolates of Puccinia coronata f. sp. avenae, the causal agent of oat crown rust.</title>
        <authorList>
            <person name="Miller M.E."/>
            <person name="Zhang Y."/>
            <person name="Omidvar V."/>
            <person name="Sperschneider J."/>
            <person name="Schwessinger B."/>
            <person name="Raley C."/>
            <person name="Palmer J.M."/>
            <person name="Garnica D."/>
            <person name="Upadhyaya N."/>
            <person name="Rathjen J."/>
            <person name="Taylor J.M."/>
            <person name="Park R.F."/>
            <person name="Dodds P.N."/>
            <person name="Hirsch C.D."/>
            <person name="Kianian S.F."/>
            <person name="Figueroa M."/>
        </authorList>
    </citation>
    <scope>NUCLEOTIDE SEQUENCE [LARGE SCALE GENOMIC DNA]</scope>
    <source>
        <strain evidence="1">12NC29</strain>
    </source>
</reference>
<gene>
    <name evidence="1" type="ORF">PCANC_07692</name>
</gene>
<accession>A0A2N5VRG3</accession>
<dbReference type="OrthoDB" id="8017485at2759"/>
<sequence length="99" mass="11358">MNSEKYQIPELTADNYVDWIVKMKSVLEAKELYQLVLGKELTKVRGEDGRIIEINQSLLLDKAHALIITRVHSSISSRVCKDGADECPLKLWKNILNEF</sequence>
<dbReference type="STRING" id="200324.A0A2N5VRG3"/>
<evidence type="ECO:0008006" key="3">
    <source>
        <dbReference type="Google" id="ProtNLM"/>
    </source>
</evidence>
<comment type="caution">
    <text evidence="1">The sequence shown here is derived from an EMBL/GenBank/DDBJ whole genome shotgun (WGS) entry which is preliminary data.</text>
</comment>